<gene>
    <name evidence="1" type="ORF">CRI93_14655</name>
</gene>
<dbReference type="OrthoDB" id="573082at2"/>
<dbReference type="EMBL" id="PDEP01000021">
    <property type="protein sequence ID" value="PEN04747.1"/>
    <property type="molecule type" value="Genomic_DNA"/>
</dbReference>
<evidence type="ECO:0008006" key="3">
    <source>
        <dbReference type="Google" id="ProtNLM"/>
    </source>
</evidence>
<evidence type="ECO:0000313" key="1">
    <source>
        <dbReference type="EMBL" id="PEN04747.1"/>
    </source>
</evidence>
<dbReference type="Pfam" id="PF05973">
    <property type="entry name" value="Gp49"/>
    <property type="match status" value="1"/>
</dbReference>
<dbReference type="RefSeq" id="WP_098063420.1">
    <property type="nucleotide sequence ID" value="NZ_PDEP01000021.1"/>
</dbReference>
<proteinExistence type="predicted"/>
<dbReference type="Proteomes" id="UP000221024">
    <property type="component" value="Unassembled WGS sequence"/>
</dbReference>
<protein>
    <recommendedName>
        <fullName evidence="3">Addiction module toxin RelE</fullName>
    </recommendedName>
</protein>
<name>A0A2H3NHV0_9BACT</name>
<comment type="caution">
    <text evidence="1">The sequence shown here is derived from an EMBL/GenBank/DDBJ whole genome shotgun (WGS) entry which is preliminary data.</text>
</comment>
<keyword evidence="2" id="KW-1185">Reference proteome</keyword>
<dbReference type="AlphaFoldDB" id="A0A2H3NHV0"/>
<reference evidence="1 2" key="1">
    <citation type="submission" date="2017-10" db="EMBL/GenBank/DDBJ databases">
        <title>Draft genome of Longimonas halophila.</title>
        <authorList>
            <person name="Goh K.M."/>
            <person name="Shamsir M.S."/>
            <person name="Lim S.W."/>
        </authorList>
    </citation>
    <scope>NUCLEOTIDE SEQUENCE [LARGE SCALE GENOMIC DNA]</scope>
    <source>
        <strain evidence="1 2">KCTC 42399</strain>
    </source>
</reference>
<accession>A0A2H3NHV0</accession>
<dbReference type="InterPro" id="IPR009241">
    <property type="entry name" value="HigB-like"/>
</dbReference>
<organism evidence="1 2">
    <name type="scientific">Longimonas halophila</name>
    <dbReference type="NCBI Taxonomy" id="1469170"/>
    <lineage>
        <taxon>Bacteria</taxon>
        <taxon>Pseudomonadati</taxon>
        <taxon>Rhodothermota</taxon>
        <taxon>Rhodothermia</taxon>
        <taxon>Rhodothermales</taxon>
        <taxon>Salisaetaceae</taxon>
        <taxon>Longimonas</taxon>
    </lineage>
</organism>
<sequence>MEWSIEFYRNNKGEEPARTFLESLNPSERSAFQTRATYVKMKGPRVKNGVMTNVQGVKGLYRLKIKSENNPRFLLCAVAGRRFFVLHGFKEKDASDYKKAVKKAIPRQKAVQRAYG</sequence>
<evidence type="ECO:0000313" key="2">
    <source>
        <dbReference type="Proteomes" id="UP000221024"/>
    </source>
</evidence>